<dbReference type="PANTHER" id="PTHR42770">
    <property type="entry name" value="AMINO ACID TRANSPORTER-RELATED"/>
    <property type="match status" value="1"/>
</dbReference>
<gene>
    <name evidence="10" type="ordered locus">Ccur_14000</name>
</gene>
<evidence type="ECO:0000313" key="11">
    <source>
        <dbReference type="Proteomes" id="UP000000954"/>
    </source>
</evidence>
<sequence length="495" mass="51639">MPAQTPSAAKTPDNSQGIGLFHLVTSVITLIIGAGVFSLCGDMAARGADGQAIITAWSISGVGVLCLVLTFFALSRIKPNLKGGIYSYASEGFGQFVGFCSAWGYWISAILCTVSFSALLFSALAYFFPVFGAGNNLPSIIGASIIVWFYVLVVSRGVTEAAALNAVITISKLVPLFVALVAIIFLGKFNPDVFVANLSAITVNPDTGATLSGIDKVTAALTTTMWVFIGIEGAVAISGRAKFSGDVGKATIIAFFCVLAIYLMVSLLSLGVLPLEDLAALENPPMAQLMQAAVGDWGAILINIGVAMSLIGAMLGYTVLTAESPFEAAQQSACFPRIFAKANEKGAPVATLVISAAVVEAFLIIMMFSDNTYQFFYVISAGMILPPYLLSAAYLVKLTFTESGSFAGKVNGSVPLYRILGIVGVAYSLLLCFATGATGLAIMSFLYAPGIAVYIWSKKEHGEKLLSSVSDKVVLAIILVALVVSIFLAATGGLS</sequence>
<reference evidence="10 11" key="1">
    <citation type="journal article" date="2009" name="Stand. Genomic Sci.">
        <title>Complete genome sequence of Cryptobacterium curtum type strain (12-3).</title>
        <authorList>
            <person name="Mavrommatis K."/>
            <person name="Pukall R."/>
            <person name="Rohde C."/>
            <person name="Chen F."/>
            <person name="Sims D."/>
            <person name="Brettin T."/>
            <person name="Kuske C."/>
            <person name="Detter J.C."/>
            <person name="Han C."/>
            <person name="Lapidus A."/>
            <person name="Copeland A."/>
            <person name="Glavina Del Rio T."/>
            <person name="Nolan M."/>
            <person name="Lucas S."/>
            <person name="Tice H."/>
            <person name="Cheng J.F."/>
            <person name="Bruce D."/>
            <person name="Goodwin L."/>
            <person name="Pitluck S."/>
            <person name="Ovchinnikova G."/>
            <person name="Pati A."/>
            <person name="Ivanova N."/>
            <person name="Chen A."/>
            <person name="Palaniappan K."/>
            <person name="Chain P."/>
            <person name="D'haeseleer P."/>
            <person name="Goker M."/>
            <person name="Bristow J."/>
            <person name="Eisen J.A."/>
            <person name="Markowitz V."/>
            <person name="Hugenholtz P."/>
            <person name="Rohde M."/>
            <person name="Klenk H.P."/>
            <person name="Kyrpides N.C."/>
        </authorList>
    </citation>
    <scope>NUCLEOTIDE SEQUENCE [LARGE SCALE GENOMIC DNA]</scope>
    <source>
        <strain evidence="11">ATCC 700683 / DSM 15641 / 12-3</strain>
    </source>
</reference>
<comment type="subcellular location">
    <subcellularLocation>
        <location evidence="1">Cell membrane</location>
        <topology evidence="1">Multi-pass membrane protein</topology>
    </subcellularLocation>
</comment>
<dbReference type="KEGG" id="ccu:Ccur_14000"/>
<feature type="transmembrane region" description="Helical" evidence="9">
    <location>
        <begin position="250"/>
        <end position="275"/>
    </location>
</feature>
<keyword evidence="6" id="KW-0029">Amino-acid transport</keyword>
<evidence type="ECO:0000313" key="10">
    <source>
        <dbReference type="EMBL" id="ACU95073.1"/>
    </source>
</evidence>
<feature type="transmembrane region" description="Helical" evidence="9">
    <location>
        <begin position="52"/>
        <end position="74"/>
    </location>
</feature>
<feature type="transmembrane region" description="Helical" evidence="9">
    <location>
        <begin position="347"/>
        <end position="369"/>
    </location>
</feature>
<dbReference type="RefSeq" id="WP_015778936.1">
    <property type="nucleotide sequence ID" value="NC_013170.1"/>
</dbReference>
<evidence type="ECO:0000256" key="9">
    <source>
        <dbReference type="SAM" id="Phobius"/>
    </source>
</evidence>
<name>C7MLC6_CRYCD</name>
<keyword evidence="8 9" id="KW-0472">Membrane</keyword>
<evidence type="ECO:0000256" key="4">
    <source>
        <dbReference type="ARBA" id="ARBA00022475"/>
    </source>
</evidence>
<keyword evidence="4" id="KW-1003">Cell membrane</keyword>
<dbReference type="NCBIfam" id="TIGR00905">
    <property type="entry name" value="2A0302"/>
    <property type="match status" value="1"/>
</dbReference>
<organism evidence="10 11">
    <name type="scientific">Cryptobacterium curtum (strain ATCC 700683 / DSM 15641 / CCUG 43107 / 12-3)</name>
    <dbReference type="NCBI Taxonomy" id="469378"/>
    <lineage>
        <taxon>Bacteria</taxon>
        <taxon>Bacillati</taxon>
        <taxon>Actinomycetota</taxon>
        <taxon>Coriobacteriia</taxon>
        <taxon>Eggerthellales</taxon>
        <taxon>Eggerthellaceae</taxon>
        <taxon>Cryptobacterium</taxon>
    </lineage>
</organism>
<protein>
    <submittedName>
        <fullName evidence="10">Amino acid transporter</fullName>
    </submittedName>
</protein>
<proteinExistence type="inferred from homology"/>
<evidence type="ECO:0000256" key="1">
    <source>
        <dbReference type="ARBA" id="ARBA00004651"/>
    </source>
</evidence>
<evidence type="ECO:0000256" key="6">
    <source>
        <dbReference type="ARBA" id="ARBA00022970"/>
    </source>
</evidence>
<evidence type="ECO:0000256" key="3">
    <source>
        <dbReference type="ARBA" id="ARBA00022448"/>
    </source>
</evidence>
<dbReference type="GO" id="GO:0022857">
    <property type="term" value="F:transmembrane transporter activity"/>
    <property type="evidence" value="ECO:0007669"/>
    <property type="project" value="InterPro"/>
</dbReference>
<feature type="transmembrane region" description="Helical" evidence="9">
    <location>
        <begin position="375"/>
        <end position="396"/>
    </location>
</feature>
<feature type="transmembrane region" description="Helical" evidence="9">
    <location>
        <begin position="295"/>
        <end position="320"/>
    </location>
</feature>
<keyword evidence="11" id="KW-1185">Reference proteome</keyword>
<dbReference type="Pfam" id="PF13520">
    <property type="entry name" value="AA_permease_2"/>
    <property type="match status" value="1"/>
</dbReference>
<dbReference type="GO" id="GO:0005886">
    <property type="term" value="C:plasma membrane"/>
    <property type="evidence" value="ECO:0007669"/>
    <property type="project" value="UniProtKB-SubCell"/>
</dbReference>
<keyword evidence="7 9" id="KW-1133">Transmembrane helix</keyword>
<evidence type="ECO:0000256" key="8">
    <source>
        <dbReference type="ARBA" id="ARBA00023136"/>
    </source>
</evidence>
<accession>C7MLC6</accession>
<feature type="transmembrane region" description="Helical" evidence="9">
    <location>
        <begin position="416"/>
        <end position="434"/>
    </location>
</feature>
<dbReference type="InterPro" id="IPR050367">
    <property type="entry name" value="APC_superfamily"/>
</dbReference>
<feature type="transmembrane region" description="Helical" evidence="9">
    <location>
        <begin position="469"/>
        <end position="490"/>
    </location>
</feature>
<dbReference type="HOGENOM" id="CLU_007946_1_2_11"/>
<feature type="transmembrane region" description="Helical" evidence="9">
    <location>
        <begin position="103"/>
        <end position="128"/>
    </location>
</feature>
<keyword evidence="3" id="KW-0813">Transport</keyword>
<dbReference type="InterPro" id="IPR004754">
    <property type="entry name" value="Amino_acid_antiprt"/>
</dbReference>
<dbReference type="InterPro" id="IPR002293">
    <property type="entry name" value="AA/rel_permease1"/>
</dbReference>
<dbReference type="GO" id="GO:0006865">
    <property type="term" value="P:amino acid transport"/>
    <property type="evidence" value="ECO:0007669"/>
    <property type="project" value="UniProtKB-KW"/>
</dbReference>
<dbReference type="eggNOG" id="COG0531">
    <property type="taxonomic scope" value="Bacteria"/>
</dbReference>
<dbReference type="Proteomes" id="UP000000954">
    <property type="component" value="Chromosome"/>
</dbReference>
<keyword evidence="5 9" id="KW-0812">Transmembrane</keyword>
<dbReference type="PANTHER" id="PTHR42770:SF4">
    <property type="entry name" value="ARGININE_ORNITHINE ANTIPORTER-RELATED"/>
    <property type="match status" value="1"/>
</dbReference>
<feature type="transmembrane region" description="Helical" evidence="9">
    <location>
        <begin position="164"/>
        <end position="186"/>
    </location>
</feature>
<dbReference type="STRING" id="469378.Ccur_14000"/>
<evidence type="ECO:0000256" key="7">
    <source>
        <dbReference type="ARBA" id="ARBA00022989"/>
    </source>
</evidence>
<comment type="similarity">
    <text evidence="2">Belongs to the amino acid-polyamine-organocation (APC) superfamily. Basic amino acid/polyamine antiporter (APA) (TC 2.A.3.2) family.</text>
</comment>
<dbReference type="Gene3D" id="1.20.1740.10">
    <property type="entry name" value="Amino acid/polyamine transporter I"/>
    <property type="match status" value="1"/>
</dbReference>
<evidence type="ECO:0000256" key="2">
    <source>
        <dbReference type="ARBA" id="ARBA00008220"/>
    </source>
</evidence>
<dbReference type="PIRSF" id="PIRSF006060">
    <property type="entry name" value="AA_transporter"/>
    <property type="match status" value="1"/>
</dbReference>
<feature type="transmembrane region" description="Helical" evidence="9">
    <location>
        <begin position="140"/>
        <end position="158"/>
    </location>
</feature>
<evidence type="ECO:0000256" key="5">
    <source>
        <dbReference type="ARBA" id="ARBA00022692"/>
    </source>
</evidence>
<dbReference type="EMBL" id="CP001682">
    <property type="protein sequence ID" value="ACU95073.1"/>
    <property type="molecule type" value="Genomic_DNA"/>
</dbReference>
<feature type="transmembrane region" description="Helical" evidence="9">
    <location>
        <begin position="20"/>
        <end position="40"/>
    </location>
</feature>
<dbReference type="OrthoDB" id="3185104at2"/>
<dbReference type="AlphaFoldDB" id="C7MLC6"/>